<proteinExistence type="predicted"/>
<protein>
    <submittedName>
        <fullName evidence="1">Uncharacterized protein</fullName>
    </submittedName>
</protein>
<evidence type="ECO:0000313" key="2">
    <source>
        <dbReference type="Proteomes" id="UP000257109"/>
    </source>
</evidence>
<sequence>MTRSSSNNLHDLDPERDRTLHRLRKIKNTDVGSSDSFNSISNSVNNSFATNSEFPDCSNNNGELRLNIERVGHAGCGVPILGHLLEPAQSYELKFGLIHLLPKFHDHVAPEGISHGVLHDEAAEDSGGLYKDEGVPIFPRWSNKGLAIPITDSFPHLGRYETYISEEVLPDVQNCNHPEGNMWDQATLKRNPARILGEI</sequence>
<dbReference type="Proteomes" id="UP000257109">
    <property type="component" value="Unassembled WGS sequence"/>
</dbReference>
<name>A0A371H5K3_MUCPR</name>
<evidence type="ECO:0000313" key="1">
    <source>
        <dbReference type="EMBL" id="RDX98061.1"/>
    </source>
</evidence>
<organism evidence="1 2">
    <name type="scientific">Mucuna pruriens</name>
    <name type="common">Velvet bean</name>
    <name type="synonym">Dolichos pruriens</name>
    <dbReference type="NCBI Taxonomy" id="157652"/>
    <lineage>
        <taxon>Eukaryota</taxon>
        <taxon>Viridiplantae</taxon>
        <taxon>Streptophyta</taxon>
        <taxon>Embryophyta</taxon>
        <taxon>Tracheophyta</taxon>
        <taxon>Spermatophyta</taxon>
        <taxon>Magnoliopsida</taxon>
        <taxon>eudicotyledons</taxon>
        <taxon>Gunneridae</taxon>
        <taxon>Pentapetalae</taxon>
        <taxon>rosids</taxon>
        <taxon>fabids</taxon>
        <taxon>Fabales</taxon>
        <taxon>Fabaceae</taxon>
        <taxon>Papilionoideae</taxon>
        <taxon>50 kb inversion clade</taxon>
        <taxon>NPAAA clade</taxon>
        <taxon>indigoferoid/millettioid clade</taxon>
        <taxon>Phaseoleae</taxon>
        <taxon>Mucuna</taxon>
    </lineage>
</organism>
<keyword evidence="2" id="KW-1185">Reference proteome</keyword>
<dbReference type="EMBL" id="QJKJ01003517">
    <property type="protein sequence ID" value="RDX98061.1"/>
    <property type="molecule type" value="Genomic_DNA"/>
</dbReference>
<feature type="non-terminal residue" evidence="1">
    <location>
        <position position="1"/>
    </location>
</feature>
<reference evidence="1" key="1">
    <citation type="submission" date="2018-05" db="EMBL/GenBank/DDBJ databases">
        <title>Draft genome of Mucuna pruriens seed.</title>
        <authorList>
            <person name="Nnadi N.E."/>
            <person name="Vos R."/>
            <person name="Hasami M.H."/>
            <person name="Devisetty U.K."/>
            <person name="Aguiy J.C."/>
        </authorList>
    </citation>
    <scope>NUCLEOTIDE SEQUENCE [LARGE SCALE GENOMIC DNA]</scope>
    <source>
        <strain evidence="1">JCA_2017</strain>
    </source>
</reference>
<comment type="caution">
    <text evidence="1">The sequence shown here is derived from an EMBL/GenBank/DDBJ whole genome shotgun (WGS) entry which is preliminary data.</text>
</comment>
<dbReference type="AlphaFoldDB" id="A0A371H5K3"/>
<gene>
    <name evidence="1" type="ORF">CR513_19083</name>
</gene>
<accession>A0A371H5K3</accession>